<protein>
    <recommendedName>
        <fullName evidence="1">Sugar fermentation stimulation protein homolog</fullName>
    </recommendedName>
</protein>
<name>A0AAW5JN12_9FIRM</name>
<reference evidence="4" key="1">
    <citation type="submission" date="2022-06" db="EMBL/GenBank/DDBJ databases">
        <title>Isolation of gut microbiota from human fecal samples.</title>
        <authorList>
            <person name="Pamer E.G."/>
            <person name="Barat B."/>
            <person name="Waligurski E."/>
            <person name="Medina S."/>
            <person name="Paddock L."/>
            <person name="Mostad J."/>
        </authorList>
    </citation>
    <scope>NUCLEOTIDE SEQUENCE</scope>
    <source>
        <strain evidence="4">DFI.9.91</strain>
    </source>
</reference>
<dbReference type="EMBL" id="JANFYS010000027">
    <property type="protein sequence ID" value="MCQ4771287.1"/>
    <property type="molecule type" value="Genomic_DNA"/>
</dbReference>
<sequence length="250" mass="27915">MQYTHIVPARFCSRPNRFIAEAELPDGSRERVHVKNTGRCRELLVPGARIYLEGAAHPARKTRFDLVAVEKGSRLINMDAQAPNQVFGEWARTGGFVPGLALLRPETAWGNSRFDFYWEAEERRGFVEVKGVTLEEDGAVFFPDAPTERGVKHVEELMACRAEGYEATLFFVVQMENVKWLAPNDRTHPAFGAAVRRAAAAGVKILAHTCCVRPDALELSGPVPVRLDPENECWGNTSCIKRGRRGLQIL</sequence>
<dbReference type="PANTHER" id="PTHR30545">
    <property type="entry name" value="SUGAR FERMENTATION STIMULATION PROTEIN A"/>
    <property type="match status" value="1"/>
</dbReference>
<dbReference type="CDD" id="cd22359">
    <property type="entry name" value="SfsA-like_bacterial"/>
    <property type="match status" value="1"/>
</dbReference>
<dbReference type="NCBIfam" id="TIGR00230">
    <property type="entry name" value="sfsA"/>
    <property type="match status" value="1"/>
</dbReference>
<organism evidence="4 5">
    <name type="scientific">Intestinimonas massiliensis</name>
    <name type="common">ex Afouda et al. 2020</name>
    <dbReference type="NCBI Taxonomy" id="1673721"/>
    <lineage>
        <taxon>Bacteria</taxon>
        <taxon>Bacillati</taxon>
        <taxon>Bacillota</taxon>
        <taxon>Clostridia</taxon>
        <taxon>Eubacteriales</taxon>
        <taxon>Intestinimonas</taxon>
    </lineage>
</organism>
<comment type="similarity">
    <text evidence="1">Belongs to the SfsA family.</text>
</comment>
<dbReference type="HAMAP" id="MF_00095">
    <property type="entry name" value="SfsA"/>
    <property type="match status" value="1"/>
</dbReference>
<comment type="caution">
    <text evidence="4">The sequence shown here is derived from an EMBL/GenBank/DDBJ whole genome shotgun (WGS) entry which is preliminary data.</text>
</comment>
<evidence type="ECO:0000313" key="5">
    <source>
        <dbReference type="Proteomes" id="UP001204562"/>
    </source>
</evidence>
<dbReference type="RefSeq" id="WP_256304501.1">
    <property type="nucleotide sequence ID" value="NZ_JANFYS010000027.1"/>
</dbReference>
<evidence type="ECO:0000256" key="1">
    <source>
        <dbReference type="HAMAP-Rule" id="MF_00095"/>
    </source>
</evidence>
<proteinExistence type="inferred from homology"/>
<dbReference type="AlphaFoldDB" id="A0AAW5JN12"/>
<accession>A0AAW5JN12</accession>
<dbReference type="Proteomes" id="UP001204562">
    <property type="component" value="Unassembled WGS sequence"/>
</dbReference>
<dbReference type="Gene3D" id="2.40.50.580">
    <property type="match status" value="1"/>
</dbReference>
<evidence type="ECO:0000313" key="4">
    <source>
        <dbReference type="EMBL" id="MCQ4771287.1"/>
    </source>
</evidence>
<dbReference type="Pfam" id="PF17746">
    <property type="entry name" value="SfsA_N"/>
    <property type="match status" value="1"/>
</dbReference>
<dbReference type="GO" id="GO:0003677">
    <property type="term" value="F:DNA binding"/>
    <property type="evidence" value="ECO:0007669"/>
    <property type="project" value="InterPro"/>
</dbReference>
<dbReference type="InterPro" id="IPR005224">
    <property type="entry name" value="SfsA"/>
</dbReference>
<dbReference type="InterPro" id="IPR041465">
    <property type="entry name" value="SfsA_N"/>
</dbReference>
<evidence type="ECO:0000259" key="2">
    <source>
        <dbReference type="Pfam" id="PF03749"/>
    </source>
</evidence>
<dbReference type="PANTHER" id="PTHR30545:SF2">
    <property type="entry name" value="SUGAR FERMENTATION STIMULATION PROTEIN A"/>
    <property type="match status" value="1"/>
</dbReference>
<dbReference type="Gene3D" id="3.40.1350.60">
    <property type="match status" value="1"/>
</dbReference>
<feature type="domain" description="SfsA N-terminal OB" evidence="3">
    <location>
        <begin position="13"/>
        <end position="77"/>
    </location>
</feature>
<gene>
    <name evidence="1 4" type="primary">sfsA</name>
    <name evidence="4" type="ORF">NE579_12545</name>
</gene>
<evidence type="ECO:0000259" key="3">
    <source>
        <dbReference type="Pfam" id="PF17746"/>
    </source>
</evidence>
<dbReference type="InterPro" id="IPR040452">
    <property type="entry name" value="SfsA_C"/>
</dbReference>
<dbReference type="Pfam" id="PF03749">
    <property type="entry name" value="SfsA"/>
    <property type="match status" value="1"/>
</dbReference>
<feature type="domain" description="Sugar fermentation stimulation protein C-terminal" evidence="2">
    <location>
        <begin position="81"/>
        <end position="215"/>
    </location>
</feature>